<feature type="coiled-coil region" evidence="1">
    <location>
        <begin position="90"/>
        <end position="117"/>
    </location>
</feature>
<feature type="region of interest" description="Disordered" evidence="2">
    <location>
        <begin position="154"/>
        <end position="186"/>
    </location>
</feature>
<keyword evidence="4" id="KW-1185">Reference proteome</keyword>
<name>A0A443HPM1_BYSSP</name>
<dbReference type="VEuPathDB" id="FungiDB:C8Q69DRAFT_474626"/>
<dbReference type="STRING" id="264951.A0A443HPM1"/>
<gene>
    <name evidence="3" type="ORF">C8Q69DRAFT_474626</name>
</gene>
<keyword evidence="1" id="KW-0175">Coiled coil</keyword>
<evidence type="ECO:0000256" key="2">
    <source>
        <dbReference type="SAM" id="MobiDB-lite"/>
    </source>
</evidence>
<accession>A0A443HPM1</accession>
<dbReference type="RefSeq" id="XP_028483365.1">
    <property type="nucleotide sequence ID" value="XM_028631138.1"/>
</dbReference>
<evidence type="ECO:0000313" key="4">
    <source>
        <dbReference type="Proteomes" id="UP000283841"/>
    </source>
</evidence>
<comment type="caution">
    <text evidence="3">The sequence shown here is derived from an EMBL/GenBank/DDBJ whole genome shotgun (WGS) entry which is preliminary data.</text>
</comment>
<reference evidence="3 4" key="1">
    <citation type="journal article" date="2018" name="Front. Microbiol.">
        <title>Genomic and genetic insights into a cosmopolitan fungus, Paecilomyces variotii (Eurotiales).</title>
        <authorList>
            <person name="Urquhart A.S."/>
            <person name="Mondo S.J."/>
            <person name="Makela M.R."/>
            <person name="Hane J.K."/>
            <person name="Wiebenga A."/>
            <person name="He G."/>
            <person name="Mihaltcheva S."/>
            <person name="Pangilinan J."/>
            <person name="Lipzen A."/>
            <person name="Barry K."/>
            <person name="de Vries R.P."/>
            <person name="Grigoriev I.V."/>
            <person name="Idnurm A."/>
        </authorList>
    </citation>
    <scope>NUCLEOTIDE SEQUENCE [LARGE SCALE GENOMIC DNA]</scope>
    <source>
        <strain evidence="3 4">CBS 101075</strain>
    </source>
</reference>
<dbReference type="EMBL" id="RCNU01000009">
    <property type="protein sequence ID" value="RWQ93720.1"/>
    <property type="molecule type" value="Genomic_DNA"/>
</dbReference>
<protein>
    <submittedName>
        <fullName evidence="3">Uncharacterized protein</fullName>
    </submittedName>
</protein>
<dbReference type="Proteomes" id="UP000283841">
    <property type="component" value="Unassembled WGS sequence"/>
</dbReference>
<evidence type="ECO:0000313" key="3">
    <source>
        <dbReference type="EMBL" id="RWQ93720.1"/>
    </source>
</evidence>
<proteinExistence type="predicted"/>
<organism evidence="3 4">
    <name type="scientific">Byssochlamys spectabilis</name>
    <name type="common">Paecilomyces variotii</name>
    <dbReference type="NCBI Taxonomy" id="264951"/>
    <lineage>
        <taxon>Eukaryota</taxon>
        <taxon>Fungi</taxon>
        <taxon>Dikarya</taxon>
        <taxon>Ascomycota</taxon>
        <taxon>Pezizomycotina</taxon>
        <taxon>Eurotiomycetes</taxon>
        <taxon>Eurotiomycetidae</taxon>
        <taxon>Eurotiales</taxon>
        <taxon>Thermoascaceae</taxon>
        <taxon>Paecilomyces</taxon>
    </lineage>
</organism>
<evidence type="ECO:0000256" key="1">
    <source>
        <dbReference type="SAM" id="Coils"/>
    </source>
</evidence>
<feature type="compositionally biased region" description="Basic and acidic residues" evidence="2">
    <location>
        <begin position="155"/>
        <end position="171"/>
    </location>
</feature>
<dbReference type="GeneID" id="39600415"/>
<dbReference type="AlphaFoldDB" id="A0A443HPM1"/>
<sequence length="218" mass="23871">MAPSNIPTRALPIIKTVLRRASKTNTANSARTSIAAARTYHKIEPPRPNGLRLQPQQSTTSTIPAWKPVSVSVSVPNARGFAELNSSSGRSEADLLVGELEELYEAAKDEFEIATDSVESGTIYAPSDRAAARDALTHLTRIYTLYTEMGVSHDPGVHTDHNTQSDVKEETLGGDVAPNYDPEDIPQEVREEVKRRVGQRIRELQSAVDALEERAQAQ</sequence>